<dbReference type="VEuPathDB" id="FungiDB:MELLADRAFT_116114"/>
<dbReference type="InParanoid" id="F4RHV3"/>
<sequence>MEASPPNTIIRSSPILSSSNIISQSTWQPIRERRRLESSRLIDDDDCDVLGAYLIEDTNQSNSINSHENLEEGIREARRVNNDLTTQRNVVLEFLLRSLQTAQTELSIEVGTHSSQMPRIRLHLSRLSPVLRSPRAIESEHTNRLEQPNSYHLSMLSRLNGLSQRTREVMQDIDRRRNAAGLTSLHLPKDLNEVIKPTNDQPDETYQMIKPFPRRKIQLEERLLIQWSPSNLDLHGIKLPSLYEIPRKVFRNPDSQSISR</sequence>
<dbReference type="EMBL" id="GL883102">
    <property type="protein sequence ID" value="EGG07889.1"/>
    <property type="molecule type" value="Genomic_DNA"/>
</dbReference>
<protein>
    <submittedName>
        <fullName evidence="1">Uncharacterized protein</fullName>
    </submittedName>
</protein>
<dbReference type="RefSeq" id="XP_007408654.1">
    <property type="nucleotide sequence ID" value="XM_007408592.1"/>
</dbReference>
<dbReference type="GeneID" id="18925750"/>
<accession>F4RHV3</accession>
<dbReference type="AlphaFoldDB" id="F4RHV3"/>
<dbReference type="KEGG" id="mlr:MELLADRAFT_116114"/>
<evidence type="ECO:0000313" key="2">
    <source>
        <dbReference type="Proteomes" id="UP000001072"/>
    </source>
</evidence>
<reference evidence="2" key="1">
    <citation type="journal article" date="2011" name="Proc. Natl. Acad. Sci. U.S.A.">
        <title>Obligate biotrophy features unraveled by the genomic analysis of rust fungi.</title>
        <authorList>
            <person name="Duplessis S."/>
            <person name="Cuomo C.A."/>
            <person name="Lin Y.-C."/>
            <person name="Aerts A."/>
            <person name="Tisserant E."/>
            <person name="Veneault-Fourrey C."/>
            <person name="Joly D.L."/>
            <person name="Hacquard S."/>
            <person name="Amselem J."/>
            <person name="Cantarel B.L."/>
            <person name="Chiu R."/>
            <person name="Coutinho P.M."/>
            <person name="Feau N."/>
            <person name="Field M."/>
            <person name="Frey P."/>
            <person name="Gelhaye E."/>
            <person name="Goldberg J."/>
            <person name="Grabherr M.G."/>
            <person name="Kodira C.D."/>
            <person name="Kohler A."/>
            <person name="Kuees U."/>
            <person name="Lindquist E.A."/>
            <person name="Lucas S.M."/>
            <person name="Mago R."/>
            <person name="Mauceli E."/>
            <person name="Morin E."/>
            <person name="Murat C."/>
            <person name="Pangilinan J.L."/>
            <person name="Park R."/>
            <person name="Pearson M."/>
            <person name="Quesneville H."/>
            <person name="Rouhier N."/>
            <person name="Sakthikumar S."/>
            <person name="Salamov A.A."/>
            <person name="Schmutz J."/>
            <person name="Selles B."/>
            <person name="Shapiro H."/>
            <person name="Tanguay P."/>
            <person name="Tuskan G.A."/>
            <person name="Henrissat B."/>
            <person name="Van de Peer Y."/>
            <person name="Rouze P."/>
            <person name="Ellis J.G."/>
            <person name="Dodds P.N."/>
            <person name="Schein J.E."/>
            <person name="Zhong S."/>
            <person name="Hamelin R.C."/>
            <person name="Grigoriev I.V."/>
            <person name="Szabo L.J."/>
            <person name="Martin F."/>
        </authorList>
    </citation>
    <scope>NUCLEOTIDE SEQUENCE [LARGE SCALE GENOMIC DNA]</scope>
    <source>
        <strain evidence="2">98AG31 / pathotype 3-4-7</strain>
    </source>
</reference>
<name>F4RHV3_MELLP</name>
<gene>
    <name evidence="1" type="ORF">MELLADRAFT_116114</name>
</gene>
<proteinExistence type="predicted"/>
<evidence type="ECO:0000313" key="1">
    <source>
        <dbReference type="EMBL" id="EGG07889.1"/>
    </source>
</evidence>
<organism evidence="2">
    <name type="scientific">Melampsora larici-populina (strain 98AG31 / pathotype 3-4-7)</name>
    <name type="common">Poplar leaf rust fungus</name>
    <dbReference type="NCBI Taxonomy" id="747676"/>
    <lineage>
        <taxon>Eukaryota</taxon>
        <taxon>Fungi</taxon>
        <taxon>Dikarya</taxon>
        <taxon>Basidiomycota</taxon>
        <taxon>Pucciniomycotina</taxon>
        <taxon>Pucciniomycetes</taxon>
        <taxon>Pucciniales</taxon>
        <taxon>Melampsoraceae</taxon>
        <taxon>Melampsora</taxon>
    </lineage>
</organism>
<dbReference type="OrthoDB" id="2506764at2759"/>
<dbReference type="HOGENOM" id="CLU_1069901_0_0_1"/>
<keyword evidence="2" id="KW-1185">Reference proteome</keyword>
<dbReference type="Proteomes" id="UP000001072">
    <property type="component" value="Unassembled WGS sequence"/>
</dbReference>